<protein>
    <submittedName>
        <fullName evidence="1">Uncharacterized protein</fullName>
    </submittedName>
</protein>
<evidence type="ECO:0000313" key="1">
    <source>
        <dbReference type="EMBL" id="KAK9281658.1"/>
    </source>
</evidence>
<keyword evidence="2" id="KW-1185">Reference proteome</keyword>
<comment type="caution">
    <text evidence="1">The sequence shown here is derived from an EMBL/GenBank/DDBJ whole genome shotgun (WGS) entry which is preliminary data.</text>
</comment>
<proteinExistence type="predicted"/>
<name>A0AAP0RP80_LIQFO</name>
<sequence>MAFPLNTSTLALAGGSCIGLHFGCGLWKHEAQYCQCLSSFGFGNGWCRKKKQGVKWIPMHLVSSSSEHLSEDLTDGVPTSTIGYMSRSAVNQSGLLVSTVWGNALHSTGQTFPNAKEF</sequence>
<reference evidence="1 2" key="1">
    <citation type="journal article" date="2024" name="Plant J.">
        <title>Genome sequences and population genomics reveal climatic adaptation and genomic divergence between two closely related sweetgum species.</title>
        <authorList>
            <person name="Xu W.Q."/>
            <person name="Ren C.Q."/>
            <person name="Zhang X.Y."/>
            <person name="Comes H.P."/>
            <person name="Liu X.H."/>
            <person name="Li Y.G."/>
            <person name="Kettle C.J."/>
            <person name="Jalonen R."/>
            <person name="Gaisberger H."/>
            <person name="Ma Y.Z."/>
            <person name="Qiu Y.X."/>
        </authorList>
    </citation>
    <scope>NUCLEOTIDE SEQUENCE [LARGE SCALE GENOMIC DNA]</scope>
    <source>
        <strain evidence="1">Hangzhou</strain>
    </source>
</reference>
<organism evidence="1 2">
    <name type="scientific">Liquidambar formosana</name>
    <name type="common">Formosan gum</name>
    <dbReference type="NCBI Taxonomy" id="63359"/>
    <lineage>
        <taxon>Eukaryota</taxon>
        <taxon>Viridiplantae</taxon>
        <taxon>Streptophyta</taxon>
        <taxon>Embryophyta</taxon>
        <taxon>Tracheophyta</taxon>
        <taxon>Spermatophyta</taxon>
        <taxon>Magnoliopsida</taxon>
        <taxon>eudicotyledons</taxon>
        <taxon>Gunneridae</taxon>
        <taxon>Pentapetalae</taxon>
        <taxon>Saxifragales</taxon>
        <taxon>Altingiaceae</taxon>
        <taxon>Liquidambar</taxon>
    </lineage>
</organism>
<dbReference type="AlphaFoldDB" id="A0AAP0RP80"/>
<gene>
    <name evidence="1" type="ORF">L1049_004561</name>
</gene>
<dbReference type="Proteomes" id="UP001415857">
    <property type="component" value="Unassembled WGS sequence"/>
</dbReference>
<evidence type="ECO:0000313" key="2">
    <source>
        <dbReference type="Proteomes" id="UP001415857"/>
    </source>
</evidence>
<dbReference type="EMBL" id="JBBPBK010000007">
    <property type="protein sequence ID" value="KAK9281658.1"/>
    <property type="molecule type" value="Genomic_DNA"/>
</dbReference>
<accession>A0AAP0RP80</accession>